<evidence type="ECO:0000313" key="5">
    <source>
        <dbReference type="EMBL" id="PIW15037.1"/>
    </source>
</evidence>
<dbReference type="Proteomes" id="UP000231019">
    <property type="component" value="Unassembled WGS sequence"/>
</dbReference>
<organism evidence="5 6">
    <name type="scientific">bacterium (Candidatus Blackallbacteria) CG17_big_fil_post_rev_8_21_14_2_50_48_46</name>
    <dbReference type="NCBI Taxonomy" id="2014261"/>
    <lineage>
        <taxon>Bacteria</taxon>
        <taxon>Candidatus Blackallbacteria</taxon>
    </lineage>
</organism>
<proteinExistence type="predicted"/>
<dbReference type="Pfam" id="PF00005">
    <property type="entry name" value="ABC_tran"/>
    <property type="match status" value="1"/>
</dbReference>
<comment type="caution">
    <text evidence="5">The sequence shown here is derived from an EMBL/GenBank/DDBJ whole genome shotgun (WGS) entry which is preliminary data.</text>
</comment>
<evidence type="ECO:0000256" key="2">
    <source>
        <dbReference type="ARBA" id="ARBA00022741"/>
    </source>
</evidence>
<dbReference type="PANTHER" id="PTHR42939">
    <property type="entry name" value="ABC TRANSPORTER ATP-BINDING PROTEIN ALBC-RELATED"/>
    <property type="match status" value="1"/>
</dbReference>
<accession>A0A2M7G086</accession>
<dbReference type="PANTHER" id="PTHR42939:SF1">
    <property type="entry name" value="ABC TRANSPORTER ATP-BINDING PROTEIN ALBC-RELATED"/>
    <property type="match status" value="1"/>
</dbReference>
<sequence>MIELKQISKRFGRFQALDRVSLKAAPGEVLAIMGPNGSGKSTLMKSLVGLVLPDSGEIRFKDRLIQSKSSWRHHLGYMPQIARYPENLTVAELMALIKDLRSLEESLDLDLFHALGIEEMEEKKLGALSGGMRQKVNATLAFLFAPDLLVLDEPTASLDPLSSETLKQKILKQKQVGKSVLLSSHLITEVEELADRLVYLLEGKICFDDSLESLRAQTGQNRLGAALAEWVRVHATQ</sequence>
<gene>
    <name evidence="5" type="ORF">COW36_19125</name>
</gene>
<dbReference type="PROSITE" id="PS50893">
    <property type="entry name" value="ABC_TRANSPORTER_2"/>
    <property type="match status" value="1"/>
</dbReference>
<dbReference type="SUPFAM" id="SSF52540">
    <property type="entry name" value="P-loop containing nucleoside triphosphate hydrolases"/>
    <property type="match status" value="1"/>
</dbReference>
<dbReference type="GO" id="GO:0016887">
    <property type="term" value="F:ATP hydrolysis activity"/>
    <property type="evidence" value="ECO:0007669"/>
    <property type="project" value="InterPro"/>
</dbReference>
<dbReference type="InterPro" id="IPR003439">
    <property type="entry name" value="ABC_transporter-like_ATP-bd"/>
</dbReference>
<dbReference type="Gene3D" id="3.40.50.300">
    <property type="entry name" value="P-loop containing nucleotide triphosphate hydrolases"/>
    <property type="match status" value="1"/>
</dbReference>
<name>A0A2M7G086_9BACT</name>
<dbReference type="InterPro" id="IPR003593">
    <property type="entry name" value="AAA+_ATPase"/>
</dbReference>
<evidence type="ECO:0000259" key="4">
    <source>
        <dbReference type="PROSITE" id="PS50893"/>
    </source>
</evidence>
<reference evidence="5 6" key="1">
    <citation type="submission" date="2017-09" db="EMBL/GenBank/DDBJ databases">
        <title>Depth-based differentiation of microbial function through sediment-hosted aquifers and enrichment of novel symbionts in the deep terrestrial subsurface.</title>
        <authorList>
            <person name="Probst A.J."/>
            <person name="Ladd B."/>
            <person name="Jarett J.K."/>
            <person name="Geller-Mcgrath D.E."/>
            <person name="Sieber C.M."/>
            <person name="Emerson J.B."/>
            <person name="Anantharaman K."/>
            <person name="Thomas B.C."/>
            <person name="Malmstrom R."/>
            <person name="Stieglmeier M."/>
            <person name="Klingl A."/>
            <person name="Woyke T."/>
            <person name="Ryan C.M."/>
            <person name="Banfield J.F."/>
        </authorList>
    </citation>
    <scope>NUCLEOTIDE SEQUENCE [LARGE SCALE GENOMIC DNA]</scope>
    <source>
        <strain evidence="5">CG17_big_fil_post_rev_8_21_14_2_50_48_46</strain>
    </source>
</reference>
<keyword evidence="1" id="KW-0813">Transport</keyword>
<feature type="domain" description="ABC transporter" evidence="4">
    <location>
        <begin position="2"/>
        <end position="227"/>
    </location>
</feature>
<evidence type="ECO:0000256" key="1">
    <source>
        <dbReference type="ARBA" id="ARBA00022448"/>
    </source>
</evidence>
<dbReference type="SMART" id="SM00382">
    <property type="entry name" value="AAA"/>
    <property type="match status" value="1"/>
</dbReference>
<dbReference type="EMBL" id="PFFQ01000054">
    <property type="protein sequence ID" value="PIW15037.1"/>
    <property type="molecule type" value="Genomic_DNA"/>
</dbReference>
<dbReference type="GO" id="GO:0005524">
    <property type="term" value="F:ATP binding"/>
    <property type="evidence" value="ECO:0007669"/>
    <property type="project" value="UniProtKB-KW"/>
</dbReference>
<dbReference type="CDD" id="cd03230">
    <property type="entry name" value="ABC_DR_subfamily_A"/>
    <property type="match status" value="1"/>
</dbReference>
<protein>
    <submittedName>
        <fullName evidence="5">Copper ABC transporter ATP-binding protein</fullName>
    </submittedName>
</protein>
<keyword evidence="2" id="KW-0547">Nucleotide-binding</keyword>
<evidence type="ECO:0000313" key="6">
    <source>
        <dbReference type="Proteomes" id="UP000231019"/>
    </source>
</evidence>
<dbReference type="AlphaFoldDB" id="A0A2M7G086"/>
<keyword evidence="3 5" id="KW-0067">ATP-binding</keyword>
<dbReference type="InterPro" id="IPR051782">
    <property type="entry name" value="ABC_Transporter_VariousFunc"/>
</dbReference>
<evidence type="ECO:0000256" key="3">
    <source>
        <dbReference type="ARBA" id="ARBA00022840"/>
    </source>
</evidence>
<dbReference type="InterPro" id="IPR027417">
    <property type="entry name" value="P-loop_NTPase"/>
</dbReference>